<evidence type="ECO:0000256" key="4">
    <source>
        <dbReference type="ARBA" id="ARBA00022960"/>
    </source>
</evidence>
<accession>A0A841FI93</accession>
<feature type="transmembrane region" description="Helical" evidence="8">
    <location>
        <begin position="206"/>
        <end position="228"/>
    </location>
</feature>
<feature type="transmembrane region" description="Helical" evidence="8">
    <location>
        <begin position="12"/>
        <end position="40"/>
    </location>
</feature>
<organism evidence="9 10">
    <name type="scientific">Phytomonospora endophytica</name>
    <dbReference type="NCBI Taxonomy" id="714109"/>
    <lineage>
        <taxon>Bacteria</taxon>
        <taxon>Bacillati</taxon>
        <taxon>Actinomycetota</taxon>
        <taxon>Actinomycetes</taxon>
        <taxon>Micromonosporales</taxon>
        <taxon>Micromonosporaceae</taxon>
        <taxon>Phytomonospora</taxon>
    </lineage>
</organism>
<feature type="transmembrane region" description="Helical" evidence="8">
    <location>
        <begin position="165"/>
        <end position="186"/>
    </location>
</feature>
<dbReference type="PRINTS" id="PR01806">
    <property type="entry name" value="VIRFACTRMVIN"/>
</dbReference>
<keyword evidence="6 8" id="KW-1133">Transmembrane helix</keyword>
<feature type="transmembrane region" description="Helical" evidence="8">
    <location>
        <begin position="290"/>
        <end position="310"/>
    </location>
</feature>
<keyword evidence="4" id="KW-0133">Cell shape</keyword>
<dbReference type="InterPro" id="IPR004268">
    <property type="entry name" value="MurJ"/>
</dbReference>
<dbReference type="Proteomes" id="UP000548476">
    <property type="component" value="Unassembled WGS sequence"/>
</dbReference>
<keyword evidence="5" id="KW-0573">Peptidoglycan synthesis</keyword>
<evidence type="ECO:0000256" key="6">
    <source>
        <dbReference type="ARBA" id="ARBA00022989"/>
    </source>
</evidence>
<dbReference type="AlphaFoldDB" id="A0A841FI93"/>
<dbReference type="GO" id="GO:0009252">
    <property type="term" value="P:peptidoglycan biosynthetic process"/>
    <property type="evidence" value="ECO:0007669"/>
    <property type="project" value="UniProtKB-KW"/>
</dbReference>
<dbReference type="Pfam" id="PF03023">
    <property type="entry name" value="MurJ"/>
    <property type="match status" value="1"/>
</dbReference>
<evidence type="ECO:0000256" key="8">
    <source>
        <dbReference type="SAM" id="Phobius"/>
    </source>
</evidence>
<keyword evidence="3 8" id="KW-0812">Transmembrane</keyword>
<keyword evidence="2" id="KW-1003">Cell membrane</keyword>
<comment type="caution">
    <text evidence="9">The sequence shown here is derived from an EMBL/GenBank/DDBJ whole genome shotgun (WGS) entry which is preliminary data.</text>
</comment>
<dbReference type="PANTHER" id="PTHR47019:SF1">
    <property type="entry name" value="LIPID II FLIPPASE MURJ"/>
    <property type="match status" value="1"/>
</dbReference>
<keyword evidence="10" id="KW-1185">Reference proteome</keyword>
<evidence type="ECO:0000256" key="5">
    <source>
        <dbReference type="ARBA" id="ARBA00022984"/>
    </source>
</evidence>
<dbReference type="GO" id="GO:0008360">
    <property type="term" value="P:regulation of cell shape"/>
    <property type="evidence" value="ECO:0007669"/>
    <property type="project" value="UniProtKB-KW"/>
</dbReference>
<evidence type="ECO:0000256" key="2">
    <source>
        <dbReference type="ARBA" id="ARBA00022475"/>
    </source>
</evidence>
<comment type="subcellular location">
    <subcellularLocation>
        <location evidence="1">Cell membrane</location>
        <topology evidence="1">Multi-pass membrane protein</topology>
    </subcellularLocation>
</comment>
<feature type="transmembrane region" description="Helical" evidence="8">
    <location>
        <begin position="249"/>
        <end position="270"/>
    </location>
</feature>
<reference evidence="9 10" key="1">
    <citation type="submission" date="2020-08" db="EMBL/GenBank/DDBJ databases">
        <title>Genomic Encyclopedia of Type Strains, Phase IV (KMG-IV): sequencing the most valuable type-strain genomes for metagenomic binning, comparative biology and taxonomic classification.</title>
        <authorList>
            <person name="Goeker M."/>
        </authorList>
    </citation>
    <scope>NUCLEOTIDE SEQUENCE [LARGE SCALE GENOMIC DNA]</scope>
    <source>
        <strain evidence="9 10">YIM 65646</strain>
    </source>
</reference>
<dbReference type="InterPro" id="IPR051050">
    <property type="entry name" value="Lipid_II_flippase_MurJ/MviN"/>
</dbReference>
<gene>
    <name evidence="9" type="ORF">HNR73_003790</name>
</gene>
<sequence>MRQAAATGEGGRIGGAAALIAGITVASRLAGFARVLVFGWAVGVTDLGTIYQTANTVPNIIFEIVAGGALASLVIPVLAAPIARKDPATVARTASAMLTWACAILVPIAVLVAVFAEEIIGLLSANAGPEMTAVGTRMLQVFAPQLPLYGIGIVLTGVLQAHRRFAWPALAPLLSSVTVIGAYTIYGLMGEPDDLAGVSRAGELVLSVGTTLGVVVLSGCLVVPTLRLGVRVRPTFSFSDGLGAKVKSLALAGAVTVGAQQLATLVVIYLTNPPAGPGALVNFTIANTLYLLPWAVLVVPVATAAYPTLAGAFAEGDDERFDRTLSSTTRMVLLLSGLGTAALVVLARPLAELLNPILSGSPDADQLTTAVMGLAPGLIGYGLFALLTRALYARGDTAKAAGATVLGWGVVMAATMTLAGILPNSGRLFAVTVGNSIGMVVLGAALITVVAVRVGRSALVGVPRAFAVTVLAGGLALAAGLPLVSAMNTVPPLWTGVCGGAVVLVVYGAVTVLLDRHDVRPLIGRVTRRFGRG</sequence>
<feature type="transmembrane region" description="Helical" evidence="8">
    <location>
        <begin position="370"/>
        <end position="388"/>
    </location>
</feature>
<name>A0A841FI93_9ACTN</name>
<evidence type="ECO:0000256" key="1">
    <source>
        <dbReference type="ARBA" id="ARBA00004651"/>
    </source>
</evidence>
<feature type="transmembrane region" description="Helical" evidence="8">
    <location>
        <begin position="428"/>
        <end position="454"/>
    </location>
</feature>
<feature type="transmembrane region" description="Helical" evidence="8">
    <location>
        <begin position="493"/>
        <end position="514"/>
    </location>
</feature>
<evidence type="ECO:0000256" key="7">
    <source>
        <dbReference type="ARBA" id="ARBA00023136"/>
    </source>
</evidence>
<keyword evidence="7 8" id="KW-0472">Membrane</keyword>
<dbReference type="EMBL" id="JACHGT010000007">
    <property type="protein sequence ID" value="MBB6035926.1"/>
    <property type="molecule type" value="Genomic_DNA"/>
</dbReference>
<feature type="transmembrane region" description="Helical" evidence="8">
    <location>
        <begin position="400"/>
        <end position="422"/>
    </location>
</feature>
<dbReference type="RefSeq" id="WP_184788746.1">
    <property type="nucleotide sequence ID" value="NZ_BONT01000105.1"/>
</dbReference>
<feature type="transmembrane region" description="Helical" evidence="8">
    <location>
        <begin position="331"/>
        <end position="350"/>
    </location>
</feature>
<dbReference type="PANTHER" id="PTHR47019">
    <property type="entry name" value="LIPID II FLIPPASE MURJ"/>
    <property type="match status" value="1"/>
</dbReference>
<dbReference type="GO" id="GO:0034204">
    <property type="term" value="P:lipid translocation"/>
    <property type="evidence" value="ECO:0007669"/>
    <property type="project" value="TreeGrafter"/>
</dbReference>
<feature type="transmembrane region" description="Helical" evidence="8">
    <location>
        <begin position="60"/>
        <end position="83"/>
    </location>
</feature>
<proteinExistence type="predicted"/>
<feature type="transmembrane region" description="Helical" evidence="8">
    <location>
        <begin position="136"/>
        <end position="158"/>
    </location>
</feature>
<evidence type="ECO:0000313" key="9">
    <source>
        <dbReference type="EMBL" id="MBB6035926.1"/>
    </source>
</evidence>
<evidence type="ECO:0000313" key="10">
    <source>
        <dbReference type="Proteomes" id="UP000548476"/>
    </source>
</evidence>
<protein>
    <submittedName>
        <fullName evidence="9">Putative peptidoglycan lipid II flippase</fullName>
    </submittedName>
</protein>
<dbReference type="GO" id="GO:0005886">
    <property type="term" value="C:plasma membrane"/>
    <property type="evidence" value="ECO:0007669"/>
    <property type="project" value="UniProtKB-SubCell"/>
</dbReference>
<dbReference type="GO" id="GO:0015648">
    <property type="term" value="F:lipid-linked peptidoglycan transporter activity"/>
    <property type="evidence" value="ECO:0007669"/>
    <property type="project" value="TreeGrafter"/>
</dbReference>
<feature type="transmembrane region" description="Helical" evidence="8">
    <location>
        <begin position="466"/>
        <end position="487"/>
    </location>
</feature>
<feature type="transmembrane region" description="Helical" evidence="8">
    <location>
        <begin position="95"/>
        <end position="116"/>
    </location>
</feature>
<evidence type="ECO:0000256" key="3">
    <source>
        <dbReference type="ARBA" id="ARBA00022692"/>
    </source>
</evidence>